<accession>A0A233SMP3</accession>
<evidence type="ECO:0008006" key="3">
    <source>
        <dbReference type="Google" id="ProtNLM"/>
    </source>
</evidence>
<sequence>MNTKQPYDADIRALPEEDRAMALDTLAEDLRSPDPVVRDDGAYLAAVRWIPALRPGERGRLGDRMTVHLKDPAVQARSFAPLVLARIVEAGDWRPQWWDAFADWYPAETDLRGHDPDLGWVHAVAHGADLLAVLARHPGQRPEPLAELATARLLSPTDHLFDAQEDDRLAYALAQILGHPALCEADSVRWLAPVAAAFRTGEPGPVPAWASNAMRTLRMLYVLADRGLSRRNTDEPPRSLTHREAVLEELARTLAIVAPYTA</sequence>
<reference evidence="1 2" key="1">
    <citation type="submission" date="2016-07" db="EMBL/GenBank/DDBJ databases">
        <title>Draft genome of Streptomyces diastatochromogenes.</title>
        <authorList>
            <person name="Podduturi R."/>
            <person name="Lukassen M.B."/>
            <person name="Clausen N."/>
            <person name="Nielsen J.L."/>
            <person name="Jorgensen N.O."/>
        </authorList>
    </citation>
    <scope>NUCLEOTIDE SEQUENCE [LARGE SCALE GENOMIC DNA]</scope>
    <source>
        <strain evidence="1 2">DSM 40608</strain>
    </source>
</reference>
<dbReference type="Pfam" id="PF10978">
    <property type="entry name" value="DUF2785"/>
    <property type="match status" value="1"/>
</dbReference>
<dbReference type="OrthoDB" id="7619731at2"/>
<protein>
    <recommendedName>
        <fullName evidence="3">DUF2785 domain-containing protein</fullName>
    </recommendedName>
</protein>
<dbReference type="RefSeq" id="WP_094216447.1">
    <property type="nucleotide sequence ID" value="NZ_MCGQ01000010.1"/>
</dbReference>
<comment type="caution">
    <text evidence="1">The sequence shown here is derived from an EMBL/GenBank/DDBJ whole genome shotgun (WGS) entry which is preliminary data.</text>
</comment>
<evidence type="ECO:0000313" key="2">
    <source>
        <dbReference type="Proteomes" id="UP000215483"/>
    </source>
</evidence>
<dbReference type="AlphaFoldDB" id="A0A233SMP3"/>
<evidence type="ECO:0000313" key="1">
    <source>
        <dbReference type="EMBL" id="OXY96886.1"/>
    </source>
</evidence>
<proteinExistence type="predicted"/>
<dbReference type="Proteomes" id="UP000215483">
    <property type="component" value="Unassembled WGS sequence"/>
</dbReference>
<keyword evidence="2" id="KW-1185">Reference proteome</keyword>
<name>A0A233SMP3_STRDA</name>
<organism evidence="1 2">
    <name type="scientific">Streptomyces diastatochromogenes</name>
    <dbReference type="NCBI Taxonomy" id="42236"/>
    <lineage>
        <taxon>Bacteria</taxon>
        <taxon>Bacillati</taxon>
        <taxon>Actinomycetota</taxon>
        <taxon>Actinomycetes</taxon>
        <taxon>Kitasatosporales</taxon>
        <taxon>Streptomycetaceae</taxon>
        <taxon>Streptomyces</taxon>
    </lineage>
</organism>
<dbReference type="EMBL" id="MCGQ01000010">
    <property type="protein sequence ID" value="OXY96886.1"/>
    <property type="molecule type" value="Genomic_DNA"/>
</dbReference>
<gene>
    <name evidence="1" type="ORF">BEK98_11830</name>
</gene>
<dbReference type="InterPro" id="IPR021247">
    <property type="entry name" value="DUF2785"/>
</dbReference>